<name>A0A3M6UT92_POCDA</name>
<dbReference type="STRING" id="46731.A0A3M6UT92"/>
<protein>
    <recommendedName>
        <fullName evidence="2 7">Inositol-pentakisphosphate 2-kinase</fullName>
        <ecNumber evidence="2 7">2.7.1.158</ecNumber>
    </recommendedName>
</protein>
<keyword evidence="9" id="KW-1185">Reference proteome</keyword>
<reference evidence="8 9" key="1">
    <citation type="journal article" date="2018" name="Sci. Rep.">
        <title>Comparative analysis of the Pocillopora damicornis genome highlights role of immune system in coral evolution.</title>
        <authorList>
            <person name="Cunning R."/>
            <person name="Bay R.A."/>
            <person name="Gillette P."/>
            <person name="Baker A.C."/>
            <person name="Traylor-Knowles N."/>
        </authorList>
    </citation>
    <scope>NUCLEOTIDE SEQUENCE [LARGE SCALE GENOMIC DNA]</scope>
    <source>
        <strain evidence="8">RSMAS</strain>
        <tissue evidence="8">Whole animal</tissue>
    </source>
</reference>
<keyword evidence="4 7" id="KW-0547">Nucleotide-binding</keyword>
<dbReference type="PANTHER" id="PTHR14456">
    <property type="entry name" value="INOSITOL POLYPHOSPHATE KINASE 1"/>
    <property type="match status" value="1"/>
</dbReference>
<dbReference type="AlphaFoldDB" id="A0A3M6UT92"/>
<keyword evidence="5 7" id="KW-0418">Kinase</keyword>
<dbReference type="GO" id="GO:0035299">
    <property type="term" value="F:inositol-1,3,4,5,6-pentakisphosphate 2-kinase activity"/>
    <property type="evidence" value="ECO:0007669"/>
    <property type="project" value="UniProtKB-EC"/>
</dbReference>
<dbReference type="EC" id="2.7.1.158" evidence="2 7"/>
<comment type="caution">
    <text evidence="8">The sequence shown here is derived from an EMBL/GenBank/DDBJ whole genome shotgun (WGS) entry which is preliminary data.</text>
</comment>
<organism evidence="8 9">
    <name type="scientific">Pocillopora damicornis</name>
    <name type="common">Cauliflower coral</name>
    <name type="synonym">Millepora damicornis</name>
    <dbReference type="NCBI Taxonomy" id="46731"/>
    <lineage>
        <taxon>Eukaryota</taxon>
        <taxon>Metazoa</taxon>
        <taxon>Cnidaria</taxon>
        <taxon>Anthozoa</taxon>
        <taxon>Hexacorallia</taxon>
        <taxon>Scleractinia</taxon>
        <taxon>Astrocoeniina</taxon>
        <taxon>Pocilloporidae</taxon>
        <taxon>Pocillopora</taxon>
    </lineage>
</organism>
<evidence type="ECO:0000313" key="8">
    <source>
        <dbReference type="EMBL" id="RMX56787.1"/>
    </source>
</evidence>
<dbReference type="PANTHER" id="PTHR14456:SF2">
    <property type="entry name" value="INOSITOL-PENTAKISPHOSPHATE 2-KINASE"/>
    <property type="match status" value="1"/>
</dbReference>
<proteinExistence type="inferred from homology"/>
<gene>
    <name evidence="8" type="ORF">pdam_00018057</name>
</gene>
<comment type="function">
    <text evidence="7">Phosphorylates Ins(1,3,4,5,6)P5 at position 2 to form Ins(1,2,3,4,5,6)P6 (InsP6 or phytate).</text>
</comment>
<comment type="similarity">
    <text evidence="1">Belongs to the IPK1 type 2 family.</text>
</comment>
<dbReference type="InterPro" id="IPR043001">
    <property type="entry name" value="IP5_2-K_N_lobe"/>
</dbReference>
<dbReference type="EMBL" id="RCHS01000797">
    <property type="protein sequence ID" value="RMX56787.1"/>
    <property type="molecule type" value="Genomic_DNA"/>
</dbReference>
<evidence type="ECO:0000256" key="5">
    <source>
        <dbReference type="ARBA" id="ARBA00022777"/>
    </source>
</evidence>
<dbReference type="InterPro" id="IPR009286">
    <property type="entry name" value="Ins_P5_2-kin"/>
</dbReference>
<dbReference type="Pfam" id="PF06090">
    <property type="entry name" value="Ins_P5_2-kin"/>
    <property type="match status" value="1"/>
</dbReference>
<dbReference type="GO" id="GO:0032958">
    <property type="term" value="P:inositol phosphate biosynthetic process"/>
    <property type="evidence" value="ECO:0007669"/>
    <property type="project" value="TreeGrafter"/>
</dbReference>
<sequence>MADISESETLLSSVSAYFQDLHEWSYRCEGAWTMVLSLRKLKAVLRLRKRYGNNSLSKADQENCNYMREILQNLEFAKHVMSPLMGEDYVHVGKVVSVPEVFISSMTEICRGLRPDHRLDKEIDESCLWGVVMPDFCFLPSSGILSIETENETNYPTFSVELKPKCGFLPSSKYIDLSRVTKYSVCQYCMLQKSKVKEGKYKKESNYCPLDLFSGDVRRVMYAFECLVSNPQNNFRIFCDGVAIFTDEIVEGFIQEGIMCCTEWCLEMVLQNAKFFVEITNEDKLYANATKERHDLNNCVTTRMEHCVTSTMEGCVTTRGSSMENCVTKEDDQHTMKADEKGRENFTTNPHECGHVGPYSRKFLEILLKIFIDDSNRSYPKVNDVIKSPNASMCKRSNFLESCVSINKSNNYELFGNGGVLQNLLLVQKLDAIDVEGIYPLYKRVLSYFESNPGLRESLGVDGPFTTPLWQRVASSLHGNILDATSSAPSVTDLNSDLNDKPNTEHDRLLKRASKKEASLPAIEITSGDIYHYNIDLVDLDPKEFDRVISSAYCLMVLSLENLPEDAIFMIAMLCQWSGSCEAKYNK</sequence>
<dbReference type="Proteomes" id="UP000275408">
    <property type="component" value="Unassembled WGS sequence"/>
</dbReference>
<keyword evidence="6 7" id="KW-0067">ATP-binding</keyword>
<evidence type="ECO:0000256" key="7">
    <source>
        <dbReference type="RuleBase" id="RU364126"/>
    </source>
</evidence>
<evidence type="ECO:0000256" key="1">
    <source>
        <dbReference type="ARBA" id="ARBA00007229"/>
    </source>
</evidence>
<dbReference type="OrthoDB" id="272370at2759"/>
<dbReference type="GO" id="GO:0005634">
    <property type="term" value="C:nucleus"/>
    <property type="evidence" value="ECO:0007669"/>
    <property type="project" value="TreeGrafter"/>
</dbReference>
<comment type="catalytic activity">
    <reaction evidence="7">
        <text>1D-myo-inositol 1,3,4,5,6-pentakisphosphate + ATP = 1D-myo-inositol hexakisphosphate + ADP + H(+)</text>
        <dbReference type="Rhea" id="RHEA:20313"/>
        <dbReference type="ChEBI" id="CHEBI:15378"/>
        <dbReference type="ChEBI" id="CHEBI:30616"/>
        <dbReference type="ChEBI" id="CHEBI:57733"/>
        <dbReference type="ChEBI" id="CHEBI:58130"/>
        <dbReference type="ChEBI" id="CHEBI:456216"/>
        <dbReference type="EC" id="2.7.1.158"/>
    </reaction>
</comment>
<keyword evidence="3 7" id="KW-0808">Transferase</keyword>
<dbReference type="Gene3D" id="3.30.200.110">
    <property type="entry name" value="Inositol-pentakisphosphate 2-kinase, N-lobe"/>
    <property type="match status" value="1"/>
</dbReference>
<evidence type="ECO:0000256" key="6">
    <source>
        <dbReference type="ARBA" id="ARBA00022840"/>
    </source>
</evidence>
<dbReference type="GO" id="GO:0005524">
    <property type="term" value="F:ATP binding"/>
    <property type="evidence" value="ECO:0007669"/>
    <property type="project" value="UniProtKB-KW"/>
</dbReference>
<evidence type="ECO:0000256" key="2">
    <source>
        <dbReference type="ARBA" id="ARBA00012023"/>
    </source>
</evidence>
<accession>A0A3M6UT92</accession>
<evidence type="ECO:0000256" key="3">
    <source>
        <dbReference type="ARBA" id="ARBA00022679"/>
    </source>
</evidence>
<evidence type="ECO:0000313" key="9">
    <source>
        <dbReference type="Proteomes" id="UP000275408"/>
    </source>
</evidence>
<comment type="domain">
    <text evidence="7">The EXKPK motif is conserved in inositol-pentakisphosphate 2-kinases of both family 1 and 2.</text>
</comment>
<evidence type="ECO:0000256" key="4">
    <source>
        <dbReference type="ARBA" id="ARBA00022741"/>
    </source>
</evidence>